<dbReference type="Gene3D" id="1.20.120.400">
    <property type="entry name" value="Nickel-containing superoxide dismutase"/>
    <property type="match status" value="1"/>
</dbReference>
<evidence type="ECO:0000313" key="1">
    <source>
        <dbReference type="EMBL" id="GMG86227.1"/>
    </source>
</evidence>
<name>A0ABQ6LW18_9GAMM</name>
<evidence type="ECO:0000313" key="2">
    <source>
        <dbReference type="Proteomes" id="UP001224392"/>
    </source>
</evidence>
<dbReference type="NCBIfam" id="TIGR02753">
    <property type="entry name" value="sodN"/>
    <property type="match status" value="1"/>
</dbReference>
<gene>
    <name evidence="1" type="primary">sodN</name>
    <name evidence="1" type="ORF">MNKW57_05480</name>
</gene>
<dbReference type="InterPro" id="IPR014123">
    <property type="entry name" value="Superoxide_dismutase_Ni-type"/>
</dbReference>
<accession>A0ABQ6LW18</accession>
<dbReference type="SUPFAM" id="SSF109770">
    <property type="entry name" value="Nickel-containing superoxide dismutase, NiSOD"/>
    <property type="match status" value="1"/>
</dbReference>
<reference evidence="1 2" key="1">
    <citation type="submission" date="2023-04" db="EMBL/GenBank/DDBJ databases">
        <title>Marinobulbifer ophiurae gen. nov., sp. Nov., isolate from tissue of brittle star Ophioplocus japonicus.</title>
        <authorList>
            <person name="Kawano K."/>
            <person name="Sawayama S."/>
            <person name="Nakagawa S."/>
        </authorList>
    </citation>
    <scope>NUCLEOTIDE SEQUENCE [LARGE SCALE GENOMIC DNA]</scope>
    <source>
        <strain evidence="1 2">NKW57</strain>
    </source>
</reference>
<comment type="caution">
    <text evidence="1">The sequence shown here is derived from an EMBL/GenBank/DDBJ whole genome shotgun (WGS) entry which is preliminary data.</text>
</comment>
<protein>
    <submittedName>
        <fullName evidence="1">Superoxide dismutase, Ni</fullName>
    </submittedName>
</protein>
<dbReference type="Pfam" id="PF09055">
    <property type="entry name" value="Sod_Ni"/>
    <property type="match status" value="1"/>
</dbReference>
<dbReference type="RefSeq" id="WP_285762730.1">
    <property type="nucleotide sequence ID" value="NZ_BSYJ01000001.1"/>
</dbReference>
<dbReference type="Proteomes" id="UP001224392">
    <property type="component" value="Unassembled WGS sequence"/>
</dbReference>
<proteinExistence type="predicted"/>
<keyword evidence="2" id="KW-1185">Reference proteome</keyword>
<dbReference type="InterPro" id="IPR036502">
    <property type="entry name" value="NiSOD_sf"/>
</dbReference>
<sequence>MPTVSAHCDIPCKIYDPVSAQLAALSVIRFMDLIAELDGKDKLSAAEHAQFSRLVAEKENHAEKAKHEVRVIWGDYFKQPQFAKFPDTHDLVHRIMLAGSACKQGIAREKGEELLNLINEFAEAFWATKGVNTYTATCPYPPEQQVVYPKLD</sequence>
<dbReference type="EMBL" id="BSYJ01000001">
    <property type="protein sequence ID" value="GMG86227.1"/>
    <property type="molecule type" value="Genomic_DNA"/>
</dbReference>
<organism evidence="1 2">
    <name type="scientific">Biformimicrobium ophioploci</name>
    <dbReference type="NCBI Taxonomy" id="3036711"/>
    <lineage>
        <taxon>Bacteria</taxon>
        <taxon>Pseudomonadati</taxon>
        <taxon>Pseudomonadota</taxon>
        <taxon>Gammaproteobacteria</taxon>
        <taxon>Cellvibrionales</taxon>
        <taxon>Microbulbiferaceae</taxon>
        <taxon>Biformimicrobium</taxon>
    </lineage>
</organism>